<dbReference type="EMBL" id="FN653017">
    <property type="protein sequence ID" value="CBY21058.1"/>
    <property type="molecule type" value="Genomic_DNA"/>
</dbReference>
<proteinExistence type="predicted"/>
<sequence length="177" mass="20362">MVQRISRLSKKDPNNSRKLIHQRPGQARSRAGMNKSKYGQLNDSVTNNITRNLESTRLDDERKLKNKNEEPSTEEDNRYSLADISVIPETQPEKRGINKRKAYKAVFSSDDEEPAAKSKDYSTRSTKLATPPRTKQKLLKSKILAPDTPEMDRKPRLLNRKNLPGPRYIPESDEEML</sequence>
<reference evidence="2" key="1">
    <citation type="journal article" date="2010" name="Science">
        <title>Plasticity of animal genome architecture unmasked by rapid evolution of a pelagic tunicate.</title>
        <authorList>
            <person name="Denoeud F."/>
            <person name="Henriet S."/>
            <person name="Mungpakdee S."/>
            <person name="Aury J.M."/>
            <person name="Da Silva C."/>
            <person name="Brinkmann H."/>
            <person name="Mikhaleva J."/>
            <person name="Olsen L.C."/>
            <person name="Jubin C."/>
            <person name="Canestro C."/>
            <person name="Bouquet J.M."/>
            <person name="Danks G."/>
            <person name="Poulain J."/>
            <person name="Campsteijn C."/>
            <person name="Adamski M."/>
            <person name="Cross I."/>
            <person name="Yadetie F."/>
            <person name="Muffato M."/>
            <person name="Louis A."/>
            <person name="Butcher S."/>
            <person name="Tsagkogeorga G."/>
            <person name="Konrad A."/>
            <person name="Singh S."/>
            <person name="Jensen M.F."/>
            <person name="Cong E.H."/>
            <person name="Eikeseth-Otteraa H."/>
            <person name="Noel B."/>
            <person name="Anthouard V."/>
            <person name="Porcel B.M."/>
            <person name="Kachouri-Lafond R."/>
            <person name="Nishino A."/>
            <person name="Ugolini M."/>
            <person name="Chourrout P."/>
            <person name="Nishida H."/>
            <person name="Aasland R."/>
            <person name="Huzurbazar S."/>
            <person name="Westhof E."/>
            <person name="Delsuc F."/>
            <person name="Lehrach H."/>
            <person name="Reinhardt R."/>
            <person name="Weissenbach J."/>
            <person name="Roy S.W."/>
            <person name="Artiguenave F."/>
            <person name="Postlethwait J.H."/>
            <person name="Manak J.R."/>
            <person name="Thompson E.M."/>
            <person name="Jaillon O."/>
            <person name="Du Pasquier L."/>
            <person name="Boudinot P."/>
            <person name="Liberles D.A."/>
            <person name="Volff J.N."/>
            <person name="Philippe H."/>
            <person name="Lenhard B."/>
            <person name="Roest Crollius H."/>
            <person name="Wincker P."/>
            <person name="Chourrout D."/>
        </authorList>
    </citation>
    <scope>NUCLEOTIDE SEQUENCE [LARGE SCALE GENOMIC DNA]</scope>
</reference>
<feature type="compositionally biased region" description="Basic and acidic residues" evidence="1">
    <location>
        <begin position="54"/>
        <end position="78"/>
    </location>
</feature>
<evidence type="ECO:0000313" key="2">
    <source>
        <dbReference type="EMBL" id="CBY21058.1"/>
    </source>
</evidence>
<dbReference type="OrthoDB" id="10373851at2759"/>
<dbReference type="Proteomes" id="UP000001307">
    <property type="component" value="Unassembled WGS sequence"/>
</dbReference>
<accession>E4WVA5</accession>
<evidence type="ECO:0000313" key="3">
    <source>
        <dbReference type="Proteomes" id="UP000001307"/>
    </source>
</evidence>
<feature type="region of interest" description="Disordered" evidence="1">
    <location>
        <begin position="1"/>
        <end position="177"/>
    </location>
</feature>
<name>E4WVA5_OIKDI</name>
<protein>
    <submittedName>
        <fullName evidence="2">Uncharacterized protein</fullName>
    </submittedName>
</protein>
<organism evidence="2">
    <name type="scientific">Oikopleura dioica</name>
    <name type="common">Tunicate</name>
    <dbReference type="NCBI Taxonomy" id="34765"/>
    <lineage>
        <taxon>Eukaryota</taxon>
        <taxon>Metazoa</taxon>
        <taxon>Chordata</taxon>
        <taxon>Tunicata</taxon>
        <taxon>Appendicularia</taxon>
        <taxon>Copelata</taxon>
        <taxon>Oikopleuridae</taxon>
        <taxon>Oikopleura</taxon>
    </lineage>
</organism>
<gene>
    <name evidence="2" type="ORF">GSOID_T00008811001</name>
</gene>
<keyword evidence="3" id="KW-1185">Reference proteome</keyword>
<dbReference type="InParanoid" id="E4WVA5"/>
<feature type="compositionally biased region" description="Polar residues" evidence="1">
    <location>
        <begin position="37"/>
        <end position="53"/>
    </location>
</feature>
<dbReference type="AlphaFoldDB" id="E4WVA5"/>
<evidence type="ECO:0000256" key="1">
    <source>
        <dbReference type="SAM" id="MobiDB-lite"/>
    </source>
</evidence>